<dbReference type="SUPFAM" id="SSF55718">
    <property type="entry name" value="SCP-like"/>
    <property type="match status" value="1"/>
</dbReference>
<dbReference type="SUPFAM" id="SSF109854">
    <property type="entry name" value="DinB/YfiT-like putative metalloenzymes"/>
    <property type="match status" value="1"/>
</dbReference>
<dbReference type="InterPro" id="IPR017517">
    <property type="entry name" value="Maleyloyr_isom"/>
</dbReference>
<organism evidence="2 3">
    <name type="scientific">Nocardioides bigeumensis</name>
    <dbReference type="NCBI Taxonomy" id="433657"/>
    <lineage>
        <taxon>Bacteria</taxon>
        <taxon>Bacillati</taxon>
        <taxon>Actinomycetota</taxon>
        <taxon>Actinomycetes</taxon>
        <taxon>Propionibacteriales</taxon>
        <taxon>Nocardioidaceae</taxon>
        <taxon>Nocardioides</taxon>
    </lineage>
</organism>
<gene>
    <name evidence="2" type="ORF">GCM10009843_10420</name>
</gene>
<dbReference type="Pfam" id="PF11716">
    <property type="entry name" value="MDMPI_N"/>
    <property type="match status" value="1"/>
</dbReference>
<dbReference type="RefSeq" id="WP_344302579.1">
    <property type="nucleotide sequence ID" value="NZ_BAAAQQ010000002.1"/>
</dbReference>
<evidence type="ECO:0000313" key="3">
    <source>
        <dbReference type="Proteomes" id="UP001500575"/>
    </source>
</evidence>
<proteinExistence type="predicted"/>
<dbReference type="Proteomes" id="UP001500575">
    <property type="component" value="Unassembled WGS sequence"/>
</dbReference>
<dbReference type="InterPro" id="IPR036527">
    <property type="entry name" value="SCP2_sterol-bd_dom_sf"/>
</dbReference>
<feature type="domain" description="Mycothiol-dependent maleylpyruvate isomerase metal-binding" evidence="1">
    <location>
        <begin position="14"/>
        <end position="152"/>
    </location>
</feature>
<dbReference type="GO" id="GO:0016853">
    <property type="term" value="F:isomerase activity"/>
    <property type="evidence" value="ECO:0007669"/>
    <property type="project" value="UniProtKB-KW"/>
</dbReference>
<keyword evidence="3" id="KW-1185">Reference proteome</keyword>
<name>A0ABP5JIF7_9ACTN</name>
<comment type="caution">
    <text evidence="2">The sequence shown here is derived from an EMBL/GenBank/DDBJ whole genome shotgun (WGS) entry which is preliminary data.</text>
</comment>
<dbReference type="InterPro" id="IPR024344">
    <property type="entry name" value="MDMPI_metal-binding"/>
</dbReference>
<evidence type="ECO:0000259" key="1">
    <source>
        <dbReference type="Pfam" id="PF11716"/>
    </source>
</evidence>
<reference evidence="3" key="1">
    <citation type="journal article" date="2019" name="Int. J. Syst. Evol. Microbiol.">
        <title>The Global Catalogue of Microorganisms (GCM) 10K type strain sequencing project: providing services to taxonomists for standard genome sequencing and annotation.</title>
        <authorList>
            <consortium name="The Broad Institute Genomics Platform"/>
            <consortium name="The Broad Institute Genome Sequencing Center for Infectious Disease"/>
            <person name="Wu L."/>
            <person name="Ma J."/>
        </authorList>
    </citation>
    <scope>NUCLEOTIDE SEQUENCE [LARGE SCALE GENOMIC DNA]</scope>
    <source>
        <strain evidence="3">JCM 16021</strain>
    </source>
</reference>
<accession>A0ABP5JIF7</accession>
<protein>
    <submittedName>
        <fullName evidence="2">Maleylpyruvate isomerase family mycothiol-dependent enzyme</fullName>
    </submittedName>
</protein>
<dbReference type="NCBIfam" id="TIGR03083">
    <property type="entry name" value="maleylpyruvate isomerase family mycothiol-dependent enzyme"/>
    <property type="match status" value="1"/>
</dbReference>
<dbReference type="Gene3D" id="1.20.120.450">
    <property type="entry name" value="dinb family like domain"/>
    <property type="match status" value="1"/>
</dbReference>
<evidence type="ECO:0000313" key="2">
    <source>
        <dbReference type="EMBL" id="GAA2118481.1"/>
    </source>
</evidence>
<dbReference type="InterPro" id="IPR034660">
    <property type="entry name" value="DinB/YfiT-like"/>
</dbReference>
<sequence length="235" mass="25064">MTHPQSRVEPLDGLADATGRLVRTVDSLTDEALAAPSVLPGWSRGHVVAHLALNAEAFIGVLRGVTAGDDVPMYRSEEARNDDIEGLAGGPAAQLRERFLASTTHFQEAVVAVPEGGWAGELRRLPSGGQVFQRIGLPGMRHREVEIHHADLDAGYGPGSWPPEFLDGILVRLVDDRSGGPPMLLRTPEGEVPVGTGEGPVVSGSRVDVTWWLLGRGDGEGLHGEPHLPELGAWR</sequence>
<keyword evidence="2" id="KW-0413">Isomerase</keyword>
<dbReference type="EMBL" id="BAAAQQ010000002">
    <property type="protein sequence ID" value="GAA2118481.1"/>
    <property type="molecule type" value="Genomic_DNA"/>
</dbReference>